<organism evidence="2 3">
    <name type="scientific">Acacia crassicarpa</name>
    <name type="common">northern wattle</name>
    <dbReference type="NCBI Taxonomy" id="499986"/>
    <lineage>
        <taxon>Eukaryota</taxon>
        <taxon>Viridiplantae</taxon>
        <taxon>Streptophyta</taxon>
        <taxon>Embryophyta</taxon>
        <taxon>Tracheophyta</taxon>
        <taxon>Spermatophyta</taxon>
        <taxon>Magnoliopsida</taxon>
        <taxon>eudicotyledons</taxon>
        <taxon>Gunneridae</taxon>
        <taxon>Pentapetalae</taxon>
        <taxon>rosids</taxon>
        <taxon>fabids</taxon>
        <taxon>Fabales</taxon>
        <taxon>Fabaceae</taxon>
        <taxon>Caesalpinioideae</taxon>
        <taxon>mimosoid clade</taxon>
        <taxon>Acacieae</taxon>
        <taxon>Acacia</taxon>
    </lineage>
</organism>
<gene>
    <name evidence="2" type="ORF">QN277_029288</name>
</gene>
<dbReference type="PRINTS" id="PR00625">
    <property type="entry name" value="JDOMAIN"/>
</dbReference>
<sequence>MEIGRGGSSSFSYYTILGVSSDSTSAEIRRAYRKLALQWHPDRWTRTPSFLTDAKQKFQQIQEAYSVLSDHKKRTVYDAGLYDPEDEEDEGFSEFMEEMVSLMAQVRREEKDYYSMEELQSMFTEMAHDFNQSPSWFCGPSVLDESSHYSKRIRLDKHGRT</sequence>
<dbReference type="InterPro" id="IPR036869">
    <property type="entry name" value="J_dom_sf"/>
</dbReference>
<evidence type="ECO:0000259" key="1">
    <source>
        <dbReference type="PROSITE" id="PS50076"/>
    </source>
</evidence>
<dbReference type="Proteomes" id="UP001293593">
    <property type="component" value="Unassembled WGS sequence"/>
</dbReference>
<dbReference type="PROSITE" id="PS50076">
    <property type="entry name" value="DNAJ_2"/>
    <property type="match status" value="1"/>
</dbReference>
<dbReference type="Gene3D" id="1.10.287.110">
    <property type="entry name" value="DnaJ domain"/>
    <property type="match status" value="1"/>
</dbReference>
<dbReference type="PANTHER" id="PTHR44743:SF10">
    <property type="entry name" value="J DOMAIN-CONTAINING PROTEIN"/>
    <property type="match status" value="1"/>
</dbReference>
<dbReference type="EMBL" id="JAWXYG010000009">
    <property type="protein sequence ID" value="KAK4263938.1"/>
    <property type="molecule type" value="Genomic_DNA"/>
</dbReference>
<dbReference type="CDD" id="cd06257">
    <property type="entry name" value="DnaJ"/>
    <property type="match status" value="1"/>
</dbReference>
<dbReference type="InterPro" id="IPR018253">
    <property type="entry name" value="DnaJ_domain_CS"/>
</dbReference>
<feature type="domain" description="J" evidence="1">
    <location>
        <begin position="12"/>
        <end position="81"/>
    </location>
</feature>
<reference evidence="2" key="1">
    <citation type="submission" date="2023-10" db="EMBL/GenBank/DDBJ databases">
        <title>Chromosome-level genome of the transformable northern wattle, Acacia crassicarpa.</title>
        <authorList>
            <person name="Massaro I."/>
            <person name="Sinha N.R."/>
            <person name="Poethig S."/>
            <person name="Leichty A.R."/>
        </authorList>
    </citation>
    <scope>NUCLEOTIDE SEQUENCE</scope>
    <source>
        <strain evidence="2">Acra3RX</strain>
        <tissue evidence="2">Leaf</tissue>
    </source>
</reference>
<evidence type="ECO:0000313" key="3">
    <source>
        <dbReference type="Proteomes" id="UP001293593"/>
    </source>
</evidence>
<dbReference type="PANTHER" id="PTHR44743">
    <property type="entry name" value="PUTATIVE, EXPRESSED-RELATED"/>
    <property type="match status" value="1"/>
</dbReference>
<proteinExistence type="predicted"/>
<accession>A0AAE1J8J7</accession>
<dbReference type="AlphaFoldDB" id="A0AAE1J8J7"/>
<dbReference type="SUPFAM" id="SSF46565">
    <property type="entry name" value="Chaperone J-domain"/>
    <property type="match status" value="1"/>
</dbReference>
<protein>
    <recommendedName>
        <fullName evidence="1">J domain-containing protein</fullName>
    </recommendedName>
</protein>
<comment type="caution">
    <text evidence="2">The sequence shown here is derived from an EMBL/GenBank/DDBJ whole genome shotgun (WGS) entry which is preliminary data.</text>
</comment>
<keyword evidence="3" id="KW-1185">Reference proteome</keyword>
<dbReference type="PROSITE" id="PS00636">
    <property type="entry name" value="DNAJ_1"/>
    <property type="match status" value="1"/>
</dbReference>
<dbReference type="InterPro" id="IPR001623">
    <property type="entry name" value="DnaJ_domain"/>
</dbReference>
<dbReference type="SMART" id="SM00271">
    <property type="entry name" value="DnaJ"/>
    <property type="match status" value="1"/>
</dbReference>
<evidence type="ECO:0000313" key="2">
    <source>
        <dbReference type="EMBL" id="KAK4263938.1"/>
    </source>
</evidence>
<name>A0AAE1J8J7_9FABA</name>
<dbReference type="Pfam" id="PF00226">
    <property type="entry name" value="DnaJ"/>
    <property type="match status" value="1"/>
</dbReference>